<comment type="caution">
    <text evidence="3">The sequence shown here is derived from an EMBL/GenBank/DDBJ whole genome shotgun (WGS) entry which is preliminary data.</text>
</comment>
<dbReference type="Pfam" id="PF12728">
    <property type="entry name" value="HTH_17"/>
    <property type="match status" value="1"/>
</dbReference>
<feature type="non-terminal residue" evidence="3">
    <location>
        <position position="76"/>
    </location>
</feature>
<evidence type="ECO:0000313" key="3">
    <source>
        <dbReference type="EMBL" id="GAJ14897.1"/>
    </source>
</evidence>
<proteinExistence type="predicted"/>
<evidence type="ECO:0000256" key="1">
    <source>
        <dbReference type="SAM" id="MobiDB-lite"/>
    </source>
</evidence>
<feature type="region of interest" description="Disordered" evidence="1">
    <location>
        <begin position="53"/>
        <end position="76"/>
    </location>
</feature>
<dbReference type="NCBIfam" id="TIGR01764">
    <property type="entry name" value="excise"/>
    <property type="match status" value="1"/>
</dbReference>
<feature type="compositionally biased region" description="Low complexity" evidence="1">
    <location>
        <begin position="67"/>
        <end position="76"/>
    </location>
</feature>
<dbReference type="EMBL" id="BARW01031304">
    <property type="protein sequence ID" value="GAJ14897.1"/>
    <property type="molecule type" value="Genomic_DNA"/>
</dbReference>
<organism evidence="3">
    <name type="scientific">marine sediment metagenome</name>
    <dbReference type="NCBI Taxonomy" id="412755"/>
    <lineage>
        <taxon>unclassified sequences</taxon>
        <taxon>metagenomes</taxon>
        <taxon>ecological metagenomes</taxon>
    </lineage>
</organism>
<gene>
    <name evidence="3" type="ORF">S12H4_49826</name>
</gene>
<feature type="domain" description="Helix-turn-helix" evidence="2">
    <location>
        <begin position="6"/>
        <end position="48"/>
    </location>
</feature>
<dbReference type="AlphaFoldDB" id="X1VCD9"/>
<reference evidence="3" key="1">
    <citation type="journal article" date="2014" name="Front. Microbiol.">
        <title>High frequency of phylogenetically diverse reductive dehalogenase-homologous genes in deep subseafloor sedimentary metagenomes.</title>
        <authorList>
            <person name="Kawai M."/>
            <person name="Futagami T."/>
            <person name="Toyoda A."/>
            <person name="Takaki Y."/>
            <person name="Nishi S."/>
            <person name="Hori S."/>
            <person name="Arai W."/>
            <person name="Tsubouchi T."/>
            <person name="Morono Y."/>
            <person name="Uchiyama I."/>
            <person name="Ito T."/>
            <person name="Fujiyama A."/>
            <person name="Inagaki F."/>
            <person name="Takami H."/>
        </authorList>
    </citation>
    <scope>NUCLEOTIDE SEQUENCE</scope>
    <source>
        <strain evidence="3">Expedition CK06-06</strain>
    </source>
</reference>
<dbReference type="InterPro" id="IPR010093">
    <property type="entry name" value="SinI_DNA-bd"/>
</dbReference>
<evidence type="ECO:0000259" key="2">
    <source>
        <dbReference type="Pfam" id="PF12728"/>
    </source>
</evidence>
<name>X1VCD9_9ZZZZ</name>
<protein>
    <recommendedName>
        <fullName evidence="2">Helix-turn-helix domain-containing protein</fullName>
    </recommendedName>
</protein>
<dbReference type="GO" id="GO:0003677">
    <property type="term" value="F:DNA binding"/>
    <property type="evidence" value="ECO:0007669"/>
    <property type="project" value="InterPro"/>
</dbReference>
<dbReference type="InterPro" id="IPR041657">
    <property type="entry name" value="HTH_17"/>
</dbReference>
<accession>X1VCD9</accession>
<sequence>MSRQGLTIAQAAKSLGVSTRTVRRSIKSGKIDAELVPGPFGQEYRIPKLPTELHKKKPLDNMPYPTPVQTPVQTPV</sequence>